<gene>
    <name evidence="8" type="primary">rpoE</name>
    <name evidence="8" type="ORF">OCH7691_03819</name>
</gene>
<dbReference type="InParanoid" id="A0A1Y5U2A7"/>
<protein>
    <submittedName>
        <fullName evidence="8">ECF RNA polymerase sigma factor RpoE</fullName>
    </submittedName>
</protein>
<dbReference type="SUPFAM" id="SSF88659">
    <property type="entry name" value="Sigma3 and sigma4 domains of RNA polymerase sigma factors"/>
    <property type="match status" value="1"/>
</dbReference>
<sequence>MNPGELVEYMRAARPGFGTGEPSLTAVMMNVAAGAPENPVEDRLCDCVEAIAAAGDRAAFAELFEHFAPRLKAFVMRAGADPETAEELMQEAMIAVWRKAASFDRSRASASTWIFTIVRNKRIDRFRRASRPQIDPAEVELMTEAVETPDMIVARGQAEARLRDSLTSLSEEQISVIRKAFFEDKSHSVISDELGLPLGTVKSRIRLALARLRLILEPES</sequence>
<evidence type="ECO:0000313" key="8">
    <source>
        <dbReference type="EMBL" id="SLN74891.1"/>
    </source>
</evidence>
<evidence type="ECO:0000313" key="9">
    <source>
        <dbReference type="Proteomes" id="UP000193200"/>
    </source>
</evidence>
<keyword evidence="3" id="KW-0731">Sigma factor</keyword>
<keyword evidence="4" id="KW-0238">DNA-binding</keyword>
<dbReference type="Pfam" id="PF04545">
    <property type="entry name" value="Sigma70_r4"/>
    <property type="match status" value="1"/>
</dbReference>
<feature type="domain" description="RNA polymerase sigma-70 region 4" evidence="7">
    <location>
        <begin position="166"/>
        <end position="213"/>
    </location>
</feature>
<dbReference type="EMBL" id="FWFR01000003">
    <property type="protein sequence ID" value="SLN74891.1"/>
    <property type="molecule type" value="Genomic_DNA"/>
</dbReference>
<dbReference type="InterPro" id="IPR036388">
    <property type="entry name" value="WH-like_DNA-bd_sf"/>
</dbReference>
<dbReference type="Gene3D" id="1.10.1740.10">
    <property type="match status" value="1"/>
</dbReference>
<dbReference type="GO" id="GO:0003677">
    <property type="term" value="F:DNA binding"/>
    <property type="evidence" value="ECO:0007669"/>
    <property type="project" value="UniProtKB-KW"/>
</dbReference>
<dbReference type="InterPro" id="IPR013324">
    <property type="entry name" value="RNA_pol_sigma_r3/r4-like"/>
</dbReference>
<dbReference type="InterPro" id="IPR007627">
    <property type="entry name" value="RNA_pol_sigma70_r2"/>
</dbReference>
<keyword evidence="5" id="KW-0804">Transcription</keyword>
<evidence type="ECO:0000259" key="6">
    <source>
        <dbReference type="Pfam" id="PF04542"/>
    </source>
</evidence>
<dbReference type="AlphaFoldDB" id="A0A1Y5U2A7"/>
<accession>A0A1Y5U2A7</accession>
<evidence type="ECO:0000256" key="5">
    <source>
        <dbReference type="ARBA" id="ARBA00023163"/>
    </source>
</evidence>
<proteinExistence type="inferred from homology"/>
<organism evidence="8 9">
    <name type="scientific">Oceanibacterium hippocampi</name>
    <dbReference type="NCBI Taxonomy" id="745714"/>
    <lineage>
        <taxon>Bacteria</taxon>
        <taxon>Pseudomonadati</taxon>
        <taxon>Pseudomonadota</taxon>
        <taxon>Alphaproteobacteria</taxon>
        <taxon>Sneathiellales</taxon>
        <taxon>Sneathiellaceae</taxon>
        <taxon>Oceanibacterium</taxon>
    </lineage>
</organism>
<comment type="similarity">
    <text evidence="1">Belongs to the sigma-70 factor family. ECF subfamily.</text>
</comment>
<evidence type="ECO:0000256" key="3">
    <source>
        <dbReference type="ARBA" id="ARBA00023082"/>
    </source>
</evidence>
<dbReference type="PANTHER" id="PTHR43133">
    <property type="entry name" value="RNA POLYMERASE ECF-TYPE SIGMA FACTO"/>
    <property type="match status" value="1"/>
</dbReference>
<dbReference type="SUPFAM" id="SSF88946">
    <property type="entry name" value="Sigma2 domain of RNA polymerase sigma factors"/>
    <property type="match status" value="1"/>
</dbReference>
<dbReference type="Proteomes" id="UP000193200">
    <property type="component" value="Unassembled WGS sequence"/>
</dbReference>
<dbReference type="GO" id="GO:0006352">
    <property type="term" value="P:DNA-templated transcription initiation"/>
    <property type="evidence" value="ECO:0007669"/>
    <property type="project" value="InterPro"/>
</dbReference>
<name>A0A1Y5U2A7_9PROT</name>
<dbReference type="GO" id="GO:0016987">
    <property type="term" value="F:sigma factor activity"/>
    <property type="evidence" value="ECO:0007669"/>
    <property type="project" value="UniProtKB-KW"/>
</dbReference>
<dbReference type="InterPro" id="IPR013325">
    <property type="entry name" value="RNA_pol_sigma_r2"/>
</dbReference>
<evidence type="ECO:0000256" key="1">
    <source>
        <dbReference type="ARBA" id="ARBA00010641"/>
    </source>
</evidence>
<dbReference type="InterPro" id="IPR014284">
    <property type="entry name" value="RNA_pol_sigma-70_dom"/>
</dbReference>
<dbReference type="InterPro" id="IPR007630">
    <property type="entry name" value="RNA_pol_sigma70_r4"/>
</dbReference>
<dbReference type="NCBIfam" id="TIGR02937">
    <property type="entry name" value="sigma70-ECF"/>
    <property type="match status" value="1"/>
</dbReference>
<reference evidence="8 9" key="1">
    <citation type="submission" date="2017-03" db="EMBL/GenBank/DDBJ databases">
        <authorList>
            <person name="Afonso C.L."/>
            <person name="Miller P.J."/>
            <person name="Scott M.A."/>
            <person name="Spackman E."/>
            <person name="Goraichik I."/>
            <person name="Dimitrov K.M."/>
            <person name="Suarez D.L."/>
            <person name="Swayne D.E."/>
        </authorList>
    </citation>
    <scope>NUCLEOTIDE SEQUENCE [LARGE SCALE GENOMIC DNA]</scope>
    <source>
        <strain evidence="8 9">CECT 7691</strain>
    </source>
</reference>
<feature type="domain" description="RNA polymerase sigma-70 region 2" evidence="6">
    <location>
        <begin position="63"/>
        <end position="131"/>
    </location>
</feature>
<dbReference type="Pfam" id="PF04542">
    <property type="entry name" value="Sigma70_r2"/>
    <property type="match status" value="1"/>
</dbReference>
<dbReference type="Gene3D" id="1.10.10.10">
    <property type="entry name" value="Winged helix-like DNA-binding domain superfamily/Winged helix DNA-binding domain"/>
    <property type="match status" value="1"/>
</dbReference>
<evidence type="ECO:0000259" key="7">
    <source>
        <dbReference type="Pfam" id="PF04545"/>
    </source>
</evidence>
<evidence type="ECO:0000256" key="2">
    <source>
        <dbReference type="ARBA" id="ARBA00023015"/>
    </source>
</evidence>
<dbReference type="InterPro" id="IPR039425">
    <property type="entry name" value="RNA_pol_sigma-70-like"/>
</dbReference>
<dbReference type="PANTHER" id="PTHR43133:SF62">
    <property type="entry name" value="RNA POLYMERASE SIGMA FACTOR SIGZ"/>
    <property type="match status" value="1"/>
</dbReference>
<keyword evidence="2" id="KW-0805">Transcription regulation</keyword>
<keyword evidence="9" id="KW-1185">Reference proteome</keyword>
<evidence type="ECO:0000256" key="4">
    <source>
        <dbReference type="ARBA" id="ARBA00023125"/>
    </source>
</evidence>